<feature type="domain" description="DSBA-like thioredoxin" evidence="3">
    <location>
        <begin position="5"/>
        <end position="198"/>
    </location>
</feature>
<dbReference type="InterPro" id="IPR014440">
    <property type="entry name" value="HCCAis_GSTk"/>
</dbReference>
<protein>
    <recommendedName>
        <fullName evidence="1">2-hydroxychromene-2-carboxylate isomerase</fullName>
        <ecNumber evidence="1">5.99.1.4</ecNumber>
    </recommendedName>
</protein>
<evidence type="ECO:0000313" key="5">
    <source>
        <dbReference type="Proteomes" id="UP000002745"/>
    </source>
</evidence>
<dbReference type="PANTHER" id="PTHR42943:SF2">
    <property type="entry name" value="GLUTATHIONE S-TRANSFERASE KAPPA 1"/>
    <property type="match status" value="1"/>
</dbReference>
<dbReference type="SUPFAM" id="SSF52833">
    <property type="entry name" value="Thioredoxin-like"/>
    <property type="match status" value="1"/>
</dbReference>
<organism evidence="4 5">
    <name type="scientific">Hirschia baltica (strain ATCC 49814 / DSM 5838 / IFAM 1418)</name>
    <dbReference type="NCBI Taxonomy" id="582402"/>
    <lineage>
        <taxon>Bacteria</taxon>
        <taxon>Pseudomonadati</taxon>
        <taxon>Pseudomonadota</taxon>
        <taxon>Alphaproteobacteria</taxon>
        <taxon>Hyphomonadales</taxon>
        <taxon>Hyphomonadaceae</taxon>
        <taxon>Hirschia</taxon>
    </lineage>
</organism>
<dbReference type="HOGENOM" id="CLU_069253_1_3_5"/>
<feature type="active site" description="Nucleophile" evidence="2">
    <location>
        <position position="13"/>
    </location>
</feature>
<dbReference type="GO" id="GO:1901170">
    <property type="term" value="P:naphthalene catabolic process"/>
    <property type="evidence" value="ECO:0007669"/>
    <property type="project" value="InterPro"/>
</dbReference>
<dbReference type="AlphaFoldDB" id="C6XI16"/>
<gene>
    <name evidence="4" type="ordered locus">Hbal_1150</name>
</gene>
<dbReference type="Proteomes" id="UP000002745">
    <property type="component" value="Chromosome"/>
</dbReference>
<keyword evidence="1" id="KW-0413">Isomerase</keyword>
<comment type="catalytic activity">
    <reaction evidence="1">
        <text>2-hydroxychromene-2-carboxylate = (3E)-4-(2-hydroxyphenyl)-2-oxobut-3-enoate</text>
        <dbReference type="Rhea" id="RHEA:27401"/>
        <dbReference type="ChEBI" id="CHEBI:59350"/>
        <dbReference type="ChEBI" id="CHEBI:59353"/>
        <dbReference type="EC" id="5.99.1.4"/>
    </reaction>
</comment>
<evidence type="ECO:0000313" key="4">
    <source>
        <dbReference type="EMBL" id="ACT58842.1"/>
    </source>
</evidence>
<dbReference type="Gene3D" id="3.40.30.10">
    <property type="entry name" value="Glutaredoxin"/>
    <property type="match status" value="1"/>
</dbReference>
<dbReference type="GO" id="GO:0006749">
    <property type="term" value="P:glutathione metabolic process"/>
    <property type="evidence" value="ECO:0007669"/>
    <property type="project" value="TreeGrafter"/>
</dbReference>
<dbReference type="PIRSF" id="PIRSF006386">
    <property type="entry name" value="HCCAis_GSTk"/>
    <property type="match status" value="1"/>
</dbReference>
<keyword evidence="5" id="KW-1185">Reference proteome</keyword>
<dbReference type="OrthoDB" id="5244108at2"/>
<evidence type="ECO:0000259" key="3">
    <source>
        <dbReference type="Pfam" id="PF01323"/>
    </source>
</evidence>
<dbReference type="eggNOG" id="COG3917">
    <property type="taxonomic scope" value="Bacteria"/>
</dbReference>
<dbReference type="GO" id="GO:0018845">
    <property type="term" value="F:2-hydroxychromene-2-carboxylate isomerase activity"/>
    <property type="evidence" value="ECO:0007669"/>
    <property type="project" value="UniProtKB-UniRule"/>
</dbReference>
<dbReference type="KEGG" id="hba:Hbal_1150"/>
<dbReference type="InterPro" id="IPR051924">
    <property type="entry name" value="GST_Kappa/NadH"/>
</dbReference>
<dbReference type="InterPro" id="IPR001853">
    <property type="entry name" value="DSBA-like_thioredoxin_dom"/>
</dbReference>
<accession>C6XI16</accession>
<dbReference type="GO" id="GO:0004364">
    <property type="term" value="F:glutathione transferase activity"/>
    <property type="evidence" value="ECO:0007669"/>
    <property type="project" value="TreeGrafter"/>
</dbReference>
<dbReference type="EMBL" id="CP001678">
    <property type="protein sequence ID" value="ACT58842.1"/>
    <property type="molecule type" value="Genomic_DNA"/>
</dbReference>
<reference evidence="5" key="1">
    <citation type="journal article" date="2011" name="J. Bacteriol.">
        <title>Genome sequences of eight morphologically diverse alphaproteobacteria.</title>
        <authorList>
            <consortium name="US DOE Joint Genome Institute"/>
            <person name="Brown P.J."/>
            <person name="Kysela D.T."/>
            <person name="Buechlein A."/>
            <person name="Hemmerich C."/>
            <person name="Brun Y.V."/>
        </authorList>
    </citation>
    <scope>NUCLEOTIDE SEQUENCE [LARGE SCALE GENOMIC DNA]</scope>
    <source>
        <strain evidence="5">ATCC 49814 / DSM 5838 / IFAM 1418</strain>
    </source>
</reference>
<dbReference type="PANTHER" id="PTHR42943">
    <property type="entry name" value="GLUTATHIONE S-TRANSFERASE KAPPA"/>
    <property type="match status" value="1"/>
</dbReference>
<dbReference type="STRING" id="582402.Hbal_1150"/>
<dbReference type="CDD" id="cd03022">
    <property type="entry name" value="DsbA_HCCA_Iso"/>
    <property type="match status" value="1"/>
</dbReference>
<evidence type="ECO:0000256" key="1">
    <source>
        <dbReference type="PIRNR" id="PIRNR006386"/>
    </source>
</evidence>
<sequence>MTVNVDFIFDIGSPNVYLAHQVIPNIEERTGVKFNYIPVLLGGIFKSTNNQPPMMAMANVKGKFDYEMLEFRRFLKKHKISNFKMNSAFPINCVLMQRCAVAAKARGELSPYFDAACKASWVDDKDLGKAEILLDVINDAGLNGSAIIEAAATDEVKATLLNNTNAAIERGCFGAPTFYVGDEMFFGKNTLRDVEEEIFAQLK</sequence>
<name>C6XI16_HIRBI</name>
<comment type="similarity">
    <text evidence="1">Belongs to the GST superfamily. NadH family.</text>
</comment>
<evidence type="ECO:0000256" key="2">
    <source>
        <dbReference type="PIRSR" id="PIRSR006386-1"/>
    </source>
</evidence>
<dbReference type="GO" id="GO:0004602">
    <property type="term" value="F:glutathione peroxidase activity"/>
    <property type="evidence" value="ECO:0007669"/>
    <property type="project" value="TreeGrafter"/>
</dbReference>
<dbReference type="InterPro" id="IPR036249">
    <property type="entry name" value="Thioredoxin-like_sf"/>
</dbReference>
<dbReference type="RefSeq" id="WP_015826992.1">
    <property type="nucleotide sequence ID" value="NC_012982.1"/>
</dbReference>
<proteinExistence type="inferred from homology"/>
<dbReference type="Pfam" id="PF01323">
    <property type="entry name" value="DSBA"/>
    <property type="match status" value="1"/>
</dbReference>
<dbReference type="InterPro" id="IPR044087">
    <property type="entry name" value="NahD-like"/>
</dbReference>
<dbReference type="EC" id="5.99.1.4" evidence="1"/>